<keyword evidence="2" id="KW-1185">Reference proteome</keyword>
<dbReference type="Proteomes" id="UP000318717">
    <property type="component" value="Unassembled WGS sequence"/>
</dbReference>
<dbReference type="AlphaFoldDB" id="A0A4Y3HT72"/>
<sequence>MKVDQDQSGKDIPPFGYLSYKTTNKLLIHNEYISQCLVITFNYKAPKLEFNCSFFDEIKKYL</sequence>
<evidence type="ECO:0000313" key="2">
    <source>
        <dbReference type="Proteomes" id="UP000318717"/>
    </source>
</evidence>
<dbReference type="EMBL" id="BJLF01000004">
    <property type="protein sequence ID" value="GEA50286.1"/>
    <property type="molecule type" value="Genomic_DNA"/>
</dbReference>
<proteinExistence type="predicted"/>
<name>A0A4Y3HT72_9VIBR</name>
<organism evidence="1 2">
    <name type="scientific">Vibrio inusitatus NBRC 102082</name>
    <dbReference type="NCBI Taxonomy" id="1219070"/>
    <lineage>
        <taxon>Bacteria</taxon>
        <taxon>Pseudomonadati</taxon>
        <taxon>Pseudomonadota</taxon>
        <taxon>Gammaproteobacteria</taxon>
        <taxon>Vibrionales</taxon>
        <taxon>Vibrionaceae</taxon>
        <taxon>Vibrio</taxon>
    </lineage>
</organism>
<gene>
    <name evidence="1" type="ORF">VIN01S_10900</name>
</gene>
<protein>
    <submittedName>
        <fullName evidence="1">Uncharacterized protein</fullName>
    </submittedName>
</protein>
<comment type="caution">
    <text evidence="1">The sequence shown here is derived from an EMBL/GenBank/DDBJ whole genome shotgun (WGS) entry which is preliminary data.</text>
</comment>
<reference evidence="1 2" key="1">
    <citation type="submission" date="2019-06" db="EMBL/GenBank/DDBJ databases">
        <title>Whole genome shotgun sequence of Vibrio inusitatus NBRC 102082.</title>
        <authorList>
            <person name="Hosoyama A."/>
            <person name="Uohara A."/>
            <person name="Ohji S."/>
            <person name="Ichikawa N."/>
        </authorList>
    </citation>
    <scope>NUCLEOTIDE SEQUENCE [LARGE SCALE GENOMIC DNA]</scope>
    <source>
        <strain evidence="1 2">NBRC 102082</strain>
    </source>
</reference>
<evidence type="ECO:0000313" key="1">
    <source>
        <dbReference type="EMBL" id="GEA50286.1"/>
    </source>
</evidence>
<accession>A0A4Y3HT72</accession>